<keyword evidence="10" id="KW-1133">Transmembrane helix</keyword>
<evidence type="ECO:0000256" key="1">
    <source>
        <dbReference type="ARBA" id="ARBA00000085"/>
    </source>
</evidence>
<keyword evidence="4" id="KW-0808">Transferase</keyword>
<feature type="region of interest" description="Disordered" evidence="9">
    <location>
        <begin position="400"/>
        <end position="436"/>
    </location>
</feature>
<dbReference type="CDD" id="cd16917">
    <property type="entry name" value="HATPase_UhpB-NarQ-NarX-like"/>
    <property type="match status" value="1"/>
</dbReference>
<evidence type="ECO:0000259" key="11">
    <source>
        <dbReference type="Pfam" id="PF07730"/>
    </source>
</evidence>
<dbReference type="GO" id="GO:0016020">
    <property type="term" value="C:membrane"/>
    <property type="evidence" value="ECO:0007669"/>
    <property type="project" value="InterPro"/>
</dbReference>
<dbReference type="InterPro" id="IPR011712">
    <property type="entry name" value="Sig_transdc_His_kin_sub3_dim/P"/>
</dbReference>
<evidence type="ECO:0000256" key="3">
    <source>
        <dbReference type="ARBA" id="ARBA00022553"/>
    </source>
</evidence>
<keyword evidence="5" id="KW-0547">Nucleotide-binding</keyword>
<dbReference type="InterPro" id="IPR050482">
    <property type="entry name" value="Sensor_HK_TwoCompSys"/>
</dbReference>
<comment type="caution">
    <text evidence="12">The sequence shown here is derived from an EMBL/GenBank/DDBJ whole genome shotgun (WGS) entry which is preliminary data.</text>
</comment>
<evidence type="ECO:0000313" key="12">
    <source>
        <dbReference type="EMBL" id="RKN47259.1"/>
    </source>
</evidence>
<feature type="transmembrane region" description="Helical" evidence="10">
    <location>
        <begin position="45"/>
        <end position="62"/>
    </location>
</feature>
<protein>
    <recommendedName>
        <fullName evidence="2">histidine kinase</fullName>
        <ecNumber evidence="2">2.7.13.3</ecNumber>
    </recommendedName>
</protein>
<keyword evidence="3" id="KW-0597">Phosphoprotein</keyword>
<evidence type="ECO:0000256" key="2">
    <source>
        <dbReference type="ARBA" id="ARBA00012438"/>
    </source>
</evidence>
<keyword evidence="6 12" id="KW-0418">Kinase</keyword>
<evidence type="ECO:0000256" key="10">
    <source>
        <dbReference type="SAM" id="Phobius"/>
    </source>
</evidence>
<dbReference type="OrthoDB" id="227596at2"/>
<dbReference type="Pfam" id="PF07730">
    <property type="entry name" value="HisKA_3"/>
    <property type="match status" value="1"/>
</dbReference>
<dbReference type="PANTHER" id="PTHR24421:SF10">
    <property type="entry name" value="NITRATE_NITRITE SENSOR PROTEIN NARQ"/>
    <property type="match status" value="1"/>
</dbReference>
<proteinExistence type="predicted"/>
<sequence>MVPTLGTGHARGPGRCAAFTPDESRGWRAARAPTIGRVARHDARWPWWVETVLVVVVCFVSVPEASVATGGRFTSPDVVASLVAGCALPLRHRRPLPVTALAVAAGGCFGAMLPLLLVSFHLTALGKVKIAASSTALALGVNALVQPPLSLWAPRTYGPCGLLIVALALGLWASSSRRLADALARQMEHLHRERELRESAARSSERTAIAAEMHDVLAHRLSLIALHSGVLATRAEQLPPVVADRVRLLRTASTDALADLRDVLGALRDSTARGDSRAPALREVDELLDAAREAGQRVVADLGGDAAGAPAAHRLAVFRVVQEAVTNARKHAPEAAVHVRVRYGAPATRVEVTNAAGGEGAAVRSGYGLIGLGERVRALGGELEAGPSGDGAWRVSARLPLVPGPPPGAVPDPETCGDAGGRERRECHSTGKGRRP</sequence>
<dbReference type="SUPFAM" id="SSF55874">
    <property type="entry name" value="ATPase domain of HSP90 chaperone/DNA topoisomerase II/histidine kinase"/>
    <property type="match status" value="1"/>
</dbReference>
<feature type="transmembrane region" description="Helical" evidence="10">
    <location>
        <begin position="156"/>
        <end position="175"/>
    </location>
</feature>
<dbReference type="InterPro" id="IPR036890">
    <property type="entry name" value="HATPase_C_sf"/>
</dbReference>
<gene>
    <name evidence="12" type="ORF">D7294_01485</name>
</gene>
<comment type="catalytic activity">
    <reaction evidence="1">
        <text>ATP + protein L-histidine = ADP + protein N-phospho-L-histidine.</text>
        <dbReference type="EC" id="2.7.13.3"/>
    </reaction>
</comment>
<dbReference type="Proteomes" id="UP000272474">
    <property type="component" value="Unassembled WGS sequence"/>
</dbReference>
<feature type="domain" description="Signal transduction histidine kinase subgroup 3 dimerisation and phosphoacceptor" evidence="11">
    <location>
        <begin position="205"/>
        <end position="270"/>
    </location>
</feature>
<keyword evidence="10" id="KW-0472">Membrane</keyword>
<dbReference type="EC" id="2.7.13.3" evidence="2"/>
<feature type="compositionally biased region" description="Basic and acidic residues" evidence="9">
    <location>
        <begin position="420"/>
        <end position="429"/>
    </location>
</feature>
<evidence type="ECO:0000256" key="4">
    <source>
        <dbReference type="ARBA" id="ARBA00022679"/>
    </source>
</evidence>
<dbReference type="PANTHER" id="PTHR24421">
    <property type="entry name" value="NITRATE/NITRITE SENSOR PROTEIN NARX-RELATED"/>
    <property type="match status" value="1"/>
</dbReference>
<dbReference type="Gene3D" id="1.20.5.1930">
    <property type="match status" value="1"/>
</dbReference>
<evidence type="ECO:0000256" key="7">
    <source>
        <dbReference type="ARBA" id="ARBA00022840"/>
    </source>
</evidence>
<evidence type="ECO:0000256" key="9">
    <source>
        <dbReference type="SAM" id="MobiDB-lite"/>
    </source>
</evidence>
<evidence type="ECO:0000313" key="13">
    <source>
        <dbReference type="Proteomes" id="UP000272474"/>
    </source>
</evidence>
<evidence type="ECO:0000256" key="6">
    <source>
        <dbReference type="ARBA" id="ARBA00022777"/>
    </source>
</evidence>
<accession>A0A3A9ZGJ3</accession>
<name>A0A3A9ZGJ3_9ACTN</name>
<keyword evidence="7" id="KW-0067">ATP-binding</keyword>
<feature type="transmembrane region" description="Helical" evidence="10">
    <location>
        <begin position="98"/>
        <end position="118"/>
    </location>
</feature>
<keyword evidence="10" id="KW-0812">Transmembrane</keyword>
<organism evidence="12 13">
    <name type="scientific">Streptomyces hoynatensis</name>
    <dbReference type="NCBI Taxonomy" id="1141874"/>
    <lineage>
        <taxon>Bacteria</taxon>
        <taxon>Bacillati</taxon>
        <taxon>Actinomycetota</taxon>
        <taxon>Actinomycetes</taxon>
        <taxon>Kitasatosporales</taxon>
        <taxon>Streptomycetaceae</taxon>
        <taxon>Streptomyces</taxon>
    </lineage>
</organism>
<evidence type="ECO:0000256" key="8">
    <source>
        <dbReference type="ARBA" id="ARBA00023012"/>
    </source>
</evidence>
<keyword evidence="13" id="KW-1185">Reference proteome</keyword>
<dbReference type="GO" id="GO:0046983">
    <property type="term" value="F:protein dimerization activity"/>
    <property type="evidence" value="ECO:0007669"/>
    <property type="project" value="InterPro"/>
</dbReference>
<reference evidence="12 13" key="1">
    <citation type="journal article" date="2014" name="Int. J. Syst. Evol. Microbiol.">
        <title>Streptomyces hoynatensis sp. nov., isolated from deep marine sediment.</title>
        <authorList>
            <person name="Veyisoglu A."/>
            <person name="Sahin N."/>
        </authorList>
    </citation>
    <scope>NUCLEOTIDE SEQUENCE [LARGE SCALE GENOMIC DNA]</scope>
    <source>
        <strain evidence="12 13">KCTC 29097</strain>
    </source>
</reference>
<dbReference type="GO" id="GO:0005524">
    <property type="term" value="F:ATP binding"/>
    <property type="evidence" value="ECO:0007669"/>
    <property type="project" value="UniProtKB-KW"/>
</dbReference>
<dbReference type="Gene3D" id="3.30.565.10">
    <property type="entry name" value="Histidine kinase-like ATPase, C-terminal domain"/>
    <property type="match status" value="1"/>
</dbReference>
<dbReference type="AlphaFoldDB" id="A0A3A9ZGJ3"/>
<evidence type="ECO:0000256" key="5">
    <source>
        <dbReference type="ARBA" id="ARBA00022741"/>
    </source>
</evidence>
<dbReference type="GO" id="GO:0000155">
    <property type="term" value="F:phosphorelay sensor kinase activity"/>
    <property type="evidence" value="ECO:0007669"/>
    <property type="project" value="InterPro"/>
</dbReference>
<dbReference type="EMBL" id="RBAL01000001">
    <property type="protein sequence ID" value="RKN47259.1"/>
    <property type="molecule type" value="Genomic_DNA"/>
</dbReference>
<keyword evidence="8" id="KW-0902">Two-component regulatory system</keyword>